<accession>A0AA88M9F5</accession>
<dbReference type="PANTHER" id="PTHR31025">
    <property type="entry name" value="SI:CH211-196P9.1-RELATED"/>
    <property type="match status" value="1"/>
</dbReference>
<reference evidence="2" key="1">
    <citation type="submission" date="2023-08" db="EMBL/GenBank/DDBJ databases">
        <title>Pelteobagrus vachellii genome.</title>
        <authorList>
            <person name="Liu H."/>
        </authorList>
    </citation>
    <scope>NUCLEOTIDE SEQUENCE</scope>
    <source>
        <strain evidence="2">PRFRI_2022a</strain>
        <tissue evidence="2">Muscle</tissue>
    </source>
</reference>
<organism evidence="2 3">
    <name type="scientific">Tachysurus vachellii</name>
    <name type="common">Darkbarbel catfish</name>
    <name type="synonym">Pelteobagrus vachellii</name>
    <dbReference type="NCBI Taxonomy" id="175792"/>
    <lineage>
        <taxon>Eukaryota</taxon>
        <taxon>Metazoa</taxon>
        <taxon>Chordata</taxon>
        <taxon>Craniata</taxon>
        <taxon>Vertebrata</taxon>
        <taxon>Euteleostomi</taxon>
        <taxon>Actinopterygii</taxon>
        <taxon>Neopterygii</taxon>
        <taxon>Teleostei</taxon>
        <taxon>Ostariophysi</taxon>
        <taxon>Siluriformes</taxon>
        <taxon>Bagridae</taxon>
        <taxon>Tachysurus</taxon>
    </lineage>
</organism>
<protein>
    <submittedName>
        <fullName evidence="2">Uncharacterized protein</fullName>
    </submittedName>
</protein>
<sequence>MTDSERIFLRSAINEVLPDLSEVTKDILEELCQTLETSSSSVGSSLGYPTTLQSFSPSSSQSFSSSSSHSPDIDWVDTFLIPCEKFPEELMQVLEREKRPSPRLRREMVRIVVTEMMRKGSAQSRRHSTEVAKKMVSKYPISLQDVIDGDVVWPGYHSLVKQLQYRIENAKRSTTPKSRKRKHHVNESDTDEIPPEQRPTIQDTYRCINWDVKFMPLRETPESHQEKKENLKMMSYLLEEWPFWFNELGMAVHFKELTGIGLQETFTRNLDLKVTKFEVMRGELIGCSEDVKQIWLLLLSYFNEKEDAMFCYLEDTCLAGEVEMNHVYLTPTIVMCGQSCFSSKRFMLCVDRNIVLENITSFITALCMMFASYYCFNIHYPSELASTLEFLQRYMGFFLHQPGEGHQQTNKQTNTAHLLVNPRVLTLIQELSDHEWRDV</sequence>
<dbReference type="AlphaFoldDB" id="A0AA88M9F5"/>
<comment type="caution">
    <text evidence="2">The sequence shown here is derived from an EMBL/GenBank/DDBJ whole genome shotgun (WGS) entry which is preliminary data.</text>
</comment>
<proteinExistence type="predicted"/>
<feature type="region of interest" description="Disordered" evidence="1">
    <location>
        <begin position="170"/>
        <end position="198"/>
    </location>
</feature>
<gene>
    <name evidence="2" type="ORF">Q7C36_016035</name>
</gene>
<dbReference type="EMBL" id="JAVHJS010000016">
    <property type="protein sequence ID" value="KAK2832573.1"/>
    <property type="molecule type" value="Genomic_DNA"/>
</dbReference>
<dbReference type="Proteomes" id="UP001187315">
    <property type="component" value="Unassembled WGS sequence"/>
</dbReference>
<evidence type="ECO:0000256" key="1">
    <source>
        <dbReference type="SAM" id="MobiDB-lite"/>
    </source>
</evidence>
<evidence type="ECO:0000313" key="2">
    <source>
        <dbReference type="EMBL" id="KAK2832573.1"/>
    </source>
</evidence>
<dbReference type="PANTHER" id="PTHR31025:SF30">
    <property type="entry name" value="SI:DKEY-15H8.17"/>
    <property type="match status" value="1"/>
</dbReference>
<name>A0AA88M9F5_TACVA</name>
<evidence type="ECO:0000313" key="3">
    <source>
        <dbReference type="Proteomes" id="UP001187315"/>
    </source>
</evidence>
<keyword evidence="3" id="KW-1185">Reference proteome</keyword>